<sequence length="233" mass="24676">MRRQNLPPDFMPVLSRGHHRRPAKGACFMEFASFLAAERWSDHPQCTHPLLATLARNVNDQMSDDGRQQLLGMVPSVVGLTSSDPMVDVRLALLCATTALPIAPAESQRVLAVGILSAERRLAQLEGRRDGALTEASMVALDSVPRTADWARTFSAGIEPTATGFHHSAAPSIVCRAVLGIASACVGDRDAVLLGLLRDGIDLVRDVTVPQAPAQVAARTQTTSMAPAGAPAS</sequence>
<accession>A0A7Y0M1T2</accession>
<protein>
    <submittedName>
        <fullName evidence="1">Uncharacterized protein</fullName>
    </submittedName>
</protein>
<dbReference type="AlphaFoldDB" id="A0A7Y0M1T2"/>
<name>A0A7Y0M1T2_CELFI</name>
<evidence type="ECO:0000313" key="1">
    <source>
        <dbReference type="EMBL" id="NMR21493.1"/>
    </source>
</evidence>
<keyword evidence="2" id="KW-1185">Reference proteome</keyword>
<dbReference type="RefSeq" id="WP_169325865.1">
    <property type="nucleotide sequence ID" value="NZ_JABCJJ010000038.1"/>
</dbReference>
<gene>
    <name evidence="1" type="ORF">HIR71_14925</name>
</gene>
<evidence type="ECO:0000313" key="2">
    <source>
        <dbReference type="Proteomes" id="UP000562124"/>
    </source>
</evidence>
<organism evidence="1 2">
    <name type="scientific">Cellulomonas fimi</name>
    <dbReference type="NCBI Taxonomy" id="1708"/>
    <lineage>
        <taxon>Bacteria</taxon>
        <taxon>Bacillati</taxon>
        <taxon>Actinomycetota</taxon>
        <taxon>Actinomycetes</taxon>
        <taxon>Micrococcales</taxon>
        <taxon>Cellulomonadaceae</taxon>
        <taxon>Cellulomonas</taxon>
    </lineage>
</organism>
<reference evidence="1 2" key="1">
    <citation type="submission" date="2020-04" db="EMBL/GenBank/DDBJ databases">
        <title>Sequencing and Assembly of C. fimi.</title>
        <authorList>
            <person name="Ramsey A.R."/>
        </authorList>
    </citation>
    <scope>NUCLEOTIDE SEQUENCE [LARGE SCALE GENOMIC DNA]</scope>
    <source>
        <strain evidence="1 2">SB</strain>
    </source>
</reference>
<dbReference type="Proteomes" id="UP000562124">
    <property type="component" value="Unassembled WGS sequence"/>
</dbReference>
<comment type="caution">
    <text evidence="1">The sequence shown here is derived from an EMBL/GenBank/DDBJ whole genome shotgun (WGS) entry which is preliminary data.</text>
</comment>
<proteinExistence type="predicted"/>
<dbReference type="EMBL" id="JABCJJ010000038">
    <property type="protein sequence ID" value="NMR21493.1"/>
    <property type="molecule type" value="Genomic_DNA"/>
</dbReference>